<comment type="caution">
    <text evidence="1">The sequence shown here is derived from an EMBL/GenBank/DDBJ whole genome shotgun (WGS) entry which is preliminary data.</text>
</comment>
<sequence length="146" mass="16850">MPADWRPRAVPDLPDGLILYDGVCVLCSGWVRFVIARDRAERWRFVPIQSPYGRDLALRLGIDPETPQTNAVVRDGVAYLKLDAGLAVLEAWPAWAWVRVLRLLPRPVRTWLYDRVARNRYRVFGRHETCGLPPPHLARRFLTRAP</sequence>
<dbReference type="RefSeq" id="WP_238313384.1">
    <property type="nucleotide sequence ID" value="NZ_BPQH01000008.1"/>
</dbReference>
<keyword evidence="2" id="KW-1185">Reference proteome</keyword>
<protein>
    <recommendedName>
        <fullName evidence="3">DUF393 domain-containing protein</fullName>
    </recommendedName>
</protein>
<dbReference type="EMBL" id="BPQH01000008">
    <property type="protein sequence ID" value="GJD50090.1"/>
    <property type="molecule type" value="Genomic_DNA"/>
</dbReference>
<gene>
    <name evidence="1" type="ORF">OPKNFCMD_2827</name>
</gene>
<evidence type="ECO:0000313" key="1">
    <source>
        <dbReference type="EMBL" id="GJD50090.1"/>
    </source>
</evidence>
<dbReference type="Proteomes" id="UP001055167">
    <property type="component" value="Unassembled WGS sequence"/>
</dbReference>
<dbReference type="PANTHER" id="PTHR33639:SF2">
    <property type="entry name" value="DUF393 DOMAIN-CONTAINING PROTEIN"/>
    <property type="match status" value="1"/>
</dbReference>
<evidence type="ECO:0000313" key="2">
    <source>
        <dbReference type="Proteomes" id="UP001055167"/>
    </source>
</evidence>
<dbReference type="PANTHER" id="PTHR33639">
    <property type="entry name" value="THIOL-DISULFIDE OXIDOREDUCTASE DCC"/>
    <property type="match status" value="1"/>
</dbReference>
<accession>A0ABQ4QYY9</accession>
<proteinExistence type="predicted"/>
<dbReference type="Pfam" id="PF04134">
    <property type="entry name" value="DCC1-like"/>
    <property type="match status" value="1"/>
</dbReference>
<reference evidence="1" key="2">
    <citation type="submission" date="2021-08" db="EMBL/GenBank/DDBJ databases">
        <authorList>
            <person name="Tani A."/>
            <person name="Ola A."/>
            <person name="Ogura Y."/>
            <person name="Katsura K."/>
            <person name="Hayashi T."/>
        </authorList>
    </citation>
    <scope>NUCLEOTIDE SEQUENCE</scope>
    <source>
        <strain evidence="1">KCTC 52305</strain>
    </source>
</reference>
<reference evidence="1" key="1">
    <citation type="journal article" date="2021" name="Front. Microbiol.">
        <title>Comprehensive Comparative Genomics and Phenotyping of Methylobacterium Species.</title>
        <authorList>
            <person name="Alessa O."/>
            <person name="Ogura Y."/>
            <person name="Fujitani Y."/>
            <person name="Takami H."/>
            <person name="Hayashi T."/>
            <person name="Sahin N."/>
            <person name="Tani A."/>
        </authorList>
    </citation>
    <scope>NUCLEOTIDE SEQUENCE</scope>
    <source>
        <strain evidence="1">KCTC 52305</strain>
    </source>
</reference>
<dbReference type="InterPro" id="IPR007263">
    <property type="entry name" value="DCC1-like"/>
</dbReference>
<dbReference type="InterPro" id="IPR052927">
    <property type="entry name" value="DCC_oxidoreductase"/>
</dbReference>
<organism evidence="1 2">
    <name type="scientific">Methylobacterium crusticola</name>
    <dbReference type="NCBI Taxonomy" id="1697972"/>
    <lineage>
        <taxon>Bacteria</taxon>
        <taxon>Pseudomonadati</taxon>
        <taxon>Pseudomonadota</taxon>
        <taxon>Alphaproteobacteria</taxon>
        <taxon>Hyphomicrobiales</taxon>
        <taxon>Methylobacteriaceae</taxon>
        <taxon>Methylobacterium</taxon>
    </lineage>
</organism>
<evidence type="ECO:0008006" key="3">
    <source>
        <dbReference type="Google" id="ProtNLM"/>
    </source>
</evidence>
<name>A0ABQ4QYY9_9HYPH</name>